<comment type="caution">
    <text evidence="2">The sequence shown here is derived from an EMBL/GenBank/DDBJ whole genome shotgun (WGS) entry which is preliminary data.</text>
</comment>
<feature type="compositionally biased region" description="Low complexity" evidence="1">
    <location>
        <begin position="350"/>
        <end position="360"/>
    </location>
</feature>
<evidence type="ECO:0000313" key="3">
    <source>
        <dbReference type="Proteomes" id="UP001175228"/>
    </source>
</evidence>
<dbReference type="Gene3D" id="3.30.710.10">
    <property type="entry name" value="Potassium Channel Kv1.1, Chain A"/>
    <property type="match status" value="1"/>
</dbReference>
<feature type="region of interest" description="Disordered" evidence="1">
    <location>
        <begin position="350"/>
        <end position="371"/>
    </location>
</feature>
<evidence type="ECO:0008006" key="4">
    <source>
        <dbReference type="Google" id="ProtNLM"/>
    </source>
</evidence>
<dbReference type="AlphaFoldDB" id="A0AA39Q2D3"/>
<protein>
    <recommendedName>
        <fullName evidence="4">BTB domain-containing protein</fullName>
    </recommendedName>
</protein>
<keyword evidence="3" id="KW-1185">Reference proteome</keyword>
<dbReference type="InterPro" id="IPR011333">
    <property type="entry name" value="SKP1/BTB/POZ_sf"/>
</dbReference>
<organism evidence="2 3">
    <name type="scientific">Armillaria luteobubalina</name>
    <dbReference type="NCBI Taxonomy" id="153913"/>
    <lineage>
        <taxon>Eukaryota</taxon>
        <taxon>Fungi</taxon>
        <taxon>Dikarya</taxon>
        <taxon>Basidiomycota</taxon>
        <taxon>Agaricomycotina</taxon>
        <taxon>Agaricomycetes</taxon>
        <taxon>Agaricomycetidae</taxon>
        <taxon>Agaricales</taxon>
        <taxon>Marasmiineae</taxon>
        <taxon>Physalacriaceae</taxon>
        <taxon>Armillaria</taxon>
    </lineage>
</organism>
<accession>A0AA39Q2D3</accession>
<name>A0AA39Q2D3_9AGAR</name>
<dbReference type="Proteomes" id="UP001175228">
    <property type="component" value="Unassembled WGS sequence"/>
</dbReference>
<feature type="non-terminal residue" evidence="2">
    <location>
        <position position="1"/>
    </location>
</feature>
<gene>
    <name evidence="2" type="ORF">EDD18DRAFT_1076390</name>
</gene>
<dbReference type="EMBL" id="JAUEPU010000019">
    <property type="protein sequence ID" value="KAK0494947.1"/>
    <property type="molecule type" value="Genomic_DNA"/>
</dbReference>
<evidence type="ECO:0000256" key="1">
    <source>
        <dbReference type="SAM" id="MobiDB-lite"/>
    </source>
</evidence>
<reference evidence="2" key="1">
    <citation type="submission" date="2023-06" db="EMBL/GenBank/DDBJ databases">
        <authorList>
            <consortium name="Lawrence Berkeley National Laboratory"/>
            <person name="Ahrendt S."/>
            <person name="Sahu N."/>
            <person name="Indic B."/>
            <person name="Wong-Bajracharya J."/>
            <person name="Merenyi Z."/>
            <person name="Ke H.-M."/>
            <person name="Monk M."/>
            <person name="Kocsube S."/>
            <person name="Drula E."/>
            <person name="Lipzen A."/>
            <person name="Balint B."/>
            <person name="Henrissat B."/>
            <person name="Andreopoulos B."/>
            <person name="Martin F.M."/>
            <person name="Harder C.B."/>
            <person name="Rigling D."/>
            <person name="Ford K.L."/>
            <person name="Foster G.D."/>
            <person name="Pangilinan J."/>
            <person name="Papanicolaou A."/>
            <person name="Barry K."/>
            <person name="LaButti K."/>
            <person name="Viragh M."/>
            <person name="Koriabine M."/>
            <person name="Yan M."/>
            <person name="Riley R."/>
            <person name="Champramary S."/>
            <person name="Plett K.L."/>
            <person name="Tsai I.J."/>
            <person name="Slot J."/>
            <person name="Sipos G."/>
            <person name="Plett J."/>
            <person name="Nagy L.G."/>
            <person name="Grigoriev I.V."/>
        </authorList>
    </citation>
    <scope>NUCLEOTIDE SEQUENCE</scope>
    <source>
        <strain evidence="2">HWK02</strain>
    </source>
</reference>
<sequence>QVENTFEVPRYHFESFSEFFKTMFTLPHGDGVNVDGSSDEYPLVLQGVKAQGFRSLLNVMLHPSFRELPLLATEAWLDVLKLSNMWRLVNIRNLAIRELSNRNDISFVDNIVWGRCYKVAAWITKGYVGLINRGDVVSLEEGVRIGMQATLGIWENTLFNVPRYHFENFSEVFKTMFSLPQSDDITVDGSSDEHPLVLQGVKAQEFRSLLGAMLLPEPPLSKKEAWIAVLKLSNMWRLLEIRKIALRQLNSGDDKLSRTEKIVWGDYKVADWVITGYCDLVDLGQVLSLDEGAQIGVPGVLGIWRSQNVSRAYTGYNRRDTKTLVLEVFGEEIKEIRREEAEYDQVKLACPAPQPAARPAYTDDPDDSDSD</sequence>
<proteinExistence type="predicted"/>
<evidence type="ECO:0000313" key="2">
    <source>
        <dbReference type="EMBL" id="KAK0494947.1"/>
    </source>
</evidence>